<feature type="transmembrane region" description="Helical" evidence="1">
    <location>
        <begin position="121"/>
        <end position="139"/>
    </location>
</feature>
<keyword evidence="4" id="KW-1185">Reference proteome</keyword>
<protein>
    <submittedName>
        <fullName evidence="3">Ion channel</fullName>
    </submittedName>
</protein>
<organism evidence="3 4">
    <name type="scientific">Novosphingobium aquiterrae</name>
    <dbReference type="NCBI Taxonomy" id="624388"/>
    <lineage>
        <taxon>Bacteria</taxon>
        <taxon>Pseudomonadati</taxon>
        <taxon>Pseudomonadota</taxon>
        <taxon>Alphaproteobacteria</taxon>
        <taxon>Sphingomonadales</taxon>
        <taxon>Sphingomonadaceae</taxon>
        <taxon>Novosphingobium</taxon>
    </lineage>
</organism>
<accession>A0ABV6PH44</accession>
<dbReference type="Gene3D" id="1.10.287.70">
    <property type="match status" value="1"/>
</dbReference>
<feature type="domain" description="Potassium channel" evidence="2">
    <location>
        <begin position="70"/>
        <end position="138"/>
    </location>
</feature>
<keyword evidence="1" id="KW-0472">Membrane</keyword>
<comment type="caution">
    <text evidence="3">The sequence shown here is derived from an EMBL/GenBank/DDBJ whole genome shotgun (WGS) entry which is preliminary data.</text>
</comment>
<name>A0ABV6PH44_9SPHN</name>
<evidence type="ECO:0000313" key="4">
    <source>
        <dbReference type="Proteomes" id="UP001589943"/>
    </source>
</evidence>
<gene>
    <name evidence="3" type="ORF">ACFFF7_05580</name>
</gene>
<keyword evidence="1" id="KW-0812">Transmembrane</keyword>
<evidence type="ECO:0000256" key="1">
    <source>
        <dbReference type="SAM" id="Phobius"/>
    </source>
</evidence>
<evidence type="ECO:0000259" key="2">
    <source>
        <dbReference type="Pfam" id="PF07885"/>
    </source>
</evidence>
<dbReference type="SUPFAM" id="SSF81324">
    <property type="entry name" value="Voltage-gated potassium channels"/>
    <property type="match status" value="1"/>
</dbReference>
<feature type="transmembrane region" description="Helical" evidence="1">
    <location>
        <begin position="54"/>
        <end position="81"/>
    </location>
</feature>
<evidence type="ECO:0000313" key="3">
    <source>
        <dbReference type="EMBL" id="MFC0588879.1"/>
    </source>
</evidence>
<proteinExistence type="predicted"/>
<dbReference type="Proteomes" id="UP001589943">
    <property type="component" value="Unassembled WGS sequence"/>
</dbReference>
<feature type="transmembrane region" description="Helical" evidence="1">
    <location>
        <begin position="6"/>
        <end position="33"/>
    </location>
</feature>
<dbReference type="Pfam" id="PF07885">
    <property type="entry name" value="Ion_trans_2"/>
    <property type="match status" value="1"/>
</dbReference>
<sequence length="144" mass="15954">MSQLLVQFILSGIMVVACVIIHGFGLFGLARLVRSETGVERLRHIRPLSPRGVAFTLAIVIAMLALHGLEIWAFTLIYLGIGAIPSLEEALYFSTISYSTVGYNDTHIAIEWRLLGAFESILGMVLLGWSTAFFFRMLGRIEAH</sequence>
<dbReference type="InterPro" id="IPR013099">
    <property type="entry name" value="K_chnl_dom"/>
</dbReference>
<dbReference type="EMBL" id="JBHLTL010000001">
    <property type="protein sequence ID" value="MFC0588879.1"/>
    <property type="molecule type" value="Genomic_DNA"/>
</dbReference>
<dbReference type="RefSeq" id="WP_379480367.1">
    <property type="nucleotide sequence ID" value="NZ_JBHLTL010000001.1"/>
</dbReference>
<reference evidence="3 4" key="1">
    <citation type="submission" date="2024-09" db="EMBL/GenBank/DDBJ databases">
        <authorList>
            <person name="Sun Q."/>
            <person name="Mori K."/>
        </authorList>
    </citation>
    <scope>NUCLEOTIDE SEQUENCE [LARGE SCALE GENOMIC DNA]</scope>
    <source>
        <strain evidence="3 4">NCAIM B.02537</strain>
    </source>
</reference>
<keyword evidence="1" id="KW-1133">Transmembrane helix</keyword>